<keyword evidence="2" id="KW-1185">Reference proteome</keyword>
<dbReference type="Proteomes" id="UP000244905">
    <property type="component" value="Unassembled WGS sequence"/>
</dbReference>
<evidence type="ECO:0000313" key="1">
    <source>
        <dbReference type="EMBL" id="PWB01643.1"/>
    </source>
</evidence>
<comment type="caution">
    <text evidence="1">The sequence shown here is derived from an EMBL/GenBank/DDBJ whole genome shotgun (WGS) entry which is preliminary data.</text>
</comment>
<organism evidence="1 2">
    <name type="scientific">Duncaniella muris</name>
    <dbReference type="NCBI Taxonomy" id="2094150"/>
    <lineage>
        <taxon>Bacteria</taxon>
        <taxon>Pseudomonadati</taxon>
        <taxon>Bacteroidota</taxon>
        <taxon>Bacteroidia</taxon>
        <taxon>Bacteroidales</taxon>
        <taxon>Muribaculaceae</taxon>
        <taxon>Duncaniella</taxon>
    </lineage>
</organism>
<evidence type="ECO:0000313" key="2">
    <source>
        <dbReference type="Proteomes" id="UP000244905"/>
    </source>
</evidence>
<dbReference type="EMBL" id="PUEC01000019">
    <property type="protein sequence ID" value="PWB01643.1"/>
    <property type="molecule type" value="Genomic_DNA"/>
</dbReference>
<reference evidence="2" key="1">
    <citation type="submission" date="2018-02" db="EMBL/GenBank/DDBJ databases">
        <authorList>
            <person name="Clavel T."/>
            <person name="Strowig T."/>
        </authorList>
    </citation>
    <scope>NUCLEOTIDE SEQUENCE [LARGE SCALE GENOMIC DNA]</scope>
    <source>
        <strain evidence="2">DSM 103720</strain>
    </source>
</reference>
<gene>
    <name evidence="1" type="ORF">C5O23_08815</name>
</gene>
<sequence>MRINGKFLYQSLSQVARDPETGLYSSDDGSDWQPGCECQIDNVVPAKHFIGTDGQEYTYNYNVFIPKHFSGVGNLAIGVLIKVIGENGIEDEFEIKSLDLLNRKYIELWG</sequence>
<accession>A0A2V1INT4</accession>
<name>A0A2V1INT4_9BACT</name>
<proteinExistence type="predicted"/>
<dbReference type="GeneID" id="82526440"/>
<protein>
    <submittedName>
        <fullName evidence="1">Uncharacterized protein</fullName>
    </submittedName>
</protein>
<dbReference type="AlphaFoldDB" id="A0A2V1INT4"/>
<dbReference type="RefSeq" id="WP_107032577.1">
    <property type="nucleotide sequence ID" value="NZ_PUEC01000019.1"/>
</dbReference>